<dbReference type="AlphaFoldDB" id="A0A2P7ANR1"/>
<proteinExistence type="predicted"/>
<evidence type="ECO:0008006" key="5">
    <source>
        <dbReference type="Google" id="ProtNLM"/>
    </source>
</evidence>
<dbReference type="Proteomes" id="UP000241158">
    <property type="component" value="Unassembled WGS sequence"/>
</dbReference>
<organism evidence="3 4">
    <name type="scientific">Phyllobacterium endophyticum</name>
    <dbReference type="NCBI Taxonomy" id="1149773"/>
    <lineage>
        <taxon>Bacteria</taxon>
        <taxon>Pseudomonadati</taxon>
        <taxon>Pseudomonadota</taxon>
        <taxon>Alphaproteobacteria</taxon>
        <taxon>Hyphomicrobiales</taxon>
        <taxon>Phyllobacteriaceae</taxon>
        <taxon>Phyllobacterium</taxon>
    </lineage>
</organism>
<dbReference type="InterPro" id="IPR050557">
    <property type="entry name" value="RTX_toxin/Mannuronan_C5-epim"/>
</dbReference>
<dbReference type="EMBL" id="PGGN01000004">
    <property type="protein sequence ID" value="PSH55834.1"/>
    <property type="molecule type" value="Genomic_DNA"/>
</dbReference>
<dbReference type="InterPro" id="IPR018511">
    <property type="entry name" value="Hemolysin-typ_Ca-bd_CS"/>
</dbReference>
<protein>
    <recommendedName>
        <fullName evidence="5">Calcium-binding protein</fullName>
    </recommendedName>
</protein>
<dbReference type="PROSITE" id="PS00330">
    <property type="entry name" value="HEMOLYSIN_CALCIUM"/>
    <property type="match status" value="3"/>
</dbReference>
<dbReference type="GO" id="GO:0005509">
    <property type="term" value="F:calcium ion binding"/>
    <property type="evidence" value="ECO:0007669"/>
    <property type="project" value="InterPro"/>
</dbReference>
<dbReference type="Gene3D" id="2.150.10.10">
    <property type="entry name" value="Serralysin-like metalloprotease, C-terminal"/>
    <property type="match status" value="3"/>
</dbReference>
<dbReference type="GO" id="GO:0005576">
    <property type="term" value="C:extracellular region"/>
    <property type="evidence" value="ECO:0007669"/>
    <property type="project" value="UniProtKB-SubCell"/>
</dbReference>
<dbReference type="OrthoDB" id="223957at2"/>
<comment type="subcellular location">
    <subcellularLocation>
        <location evidence="1">Secreted</location>
    </subcellularLocation>
</comment>
<keyword evidence="2" id="KW-0964">Secreted</keyword>
<name>A0A2P7ANR1_9HYPH</name>
<gene>
    <name evidence="3" type="ORF">CU100_19460</name>
</gene>
<evidence type="ECO:0000256" key="1">
    <source>
        <dbReference type="ARBA" id="ARBA00004613"/>
    </source>
</evidence>
<accession>A0A2P7ANR1</accession>
<dbReference type="PANTHER" id="PTHR38340">
    <property type="entry name" value="S-LAYER PROTEIN"/>
    <property type="match status" value="1"/>
</dbReference>
<reference evidence="4" key="1">
    <citation type="submission" date="2017-11" db="EMBL/GenBank/DDBJ databases">
        <authorList>
            <person name="Kuznetsova I."/>
            <person name="Sazanova A."/>
            <person name="Chirak E."/>
            <person name="Safronova V."/>
            <person name="Willems A."/>
        </authorList>
    </citation>
    <scope>NUCLEOTIDE SEQUENCE [LARGE SCALE GENOMIC DNA]</scope>
    <source>
        <strain evidence="4">PEPV15</strain>
    </source>
</reference>
<dbReference type="Pfam" id="PF00353">
    <property type="entry name" value="HemolysinCabind"/>
    <property type="match status" value="4"/>
</dbReference>
<dbReference type="InterPro" id="IPR001343">
    <property type="entry name" value="Hemolysn_Ca-bd"/>
</dbReference>
<evidence type="ECO:0000256" key="2">
    <source>
        <dbReference type="ARBA" id="ARBA00022525"/>
    </source>
</evidence>
<dbReference type="PRINTS" id="PR00313">
    <property type="entry name" value="CABNDNGRPT"/>
</dbReference>
<keyword evidence="4" id="KW-1185">Reference proteome</keyword>
<dbReference type="SUPFAM" id="SSF51120">
    <property type="entry name" value="beta-Roll"/>
    <property type="match status" value="3"/>
</dbReference>
<dbReference type="PANTHER" id="PTHR38340:SF1">
    <property type="entry name" value="S-LAYER PROTEIN"/>
    <property type="match status" value="1"/>
</dbReference>
<evidence type="ECO:0000313" key="3">
    <source>
        <dbReference type="EMBL" id="PSH55834.1"/>
    </source>
</evidence>
<dbReference type="InterPro" id="IPR011049">
    <property type="entry name" value="Serralysin-like_metalloprot_C"/>
</dbReference>
<evidence type="ECO:0000313" key="4">
    <source>
        <dbReference type="Proteomes" id="UP000241158"/>
    </source>
</evidence>
<comment type="caution">
    <text evidence="3">The sequence shown here is derived from an EMBL/GenBank/DDBJ whole genome shotgun (WGS) entry which is preliminary data.</text>
</comment>
<sequence length="429" mass="43131">MTMALDPALFAFLEVYNGSWVPLPINRGGGTTGDDDILITGLLAGLAVDGGGGDDRIRVTGLAGTVQGGIGSDQIYGGAGINIIDGGADNDYIEGGGGIDTLNGGDGDDTLSYESATGGGITLTLNASGGVNVGQFLPGRSNAGVDVIIGGFENVVGTNLNDWITGNTEANKLIGLDGNDTLNGGVGDDTLIGSAGNDTLVGGAGADTLNGGDGIDTLNYGATTGGGIILVLEGGDMDLPIFDPEDSNAGLDEVLVGFENIIGTNQDDRIHGSLGVNILSGLAGNDTIYGDCRIPFHEAGGDDIIIGGLGADVMDGGGVLTGGTGNADKGNDTFQFLTKADLIGDVINHFHCHDGTKFDDTLDFSAIDPDGNPSNGNGTFTMGSAAGQILLSYISVNQWTVQIVGQAGVMTVNTEANSYWGLSAADFIL</sequence>